<feature type="compositionally biased region" description="Basic and acidic residues" evidence="1">
    <location>
        <begin position="1"/>
        <end position="28"/>
    </location>
</feature>
<feature type="compositionally biased region" description="Polar residues" evidence="1">
    <location>
        <begin position="29"/>
        <end position="42"/>
    </location>
</feature>
<sequence>MTKQSKDDKTVPDEESEIHIESFDERSSRTNTDQSNNSQVSKMNFDYKGMKRRMSTVLGTSSNTRQPILESLKSVHEVGTKSMTNILEPSSDAVQSSIQFVARAIGTENDVRNTNDEDRPKGR</sequence>
<evidence type="ECO:0000313" key="4">
    <source>
        <dbReference type="Proteomes" id="UP000092730"/>
    </source>
</evidence>
<gene>
    <name evidence="2" type="ORF">I302_08695</name>
    <name evidence="3" type="ORF">I302_105414</name>
</gene>
<reference evidence="3" key="2">
    <citation type="submission" date="2013-07" db="EMBL/GenBank/DDBJ databases">
        <authorList>
            <consortium name="The Broad Institute Genome Sequencing Platform"/>
            <person name="Cuomo C."/>
            <person name="Litvintseva A."/>
            <person name="Chen Y."/>
            <person name="Heitman J."/>
            <person name="Sun S."/>
            <person name="Springer D."/>
            <person name="Dromer F."/>
            <person name="Young S.K."/>
            <person name="Zeng Q."/>
            <person name="Gargeya S."/>
            <person name="Fitzgerald M."/>
            <person name="Abouelleil A."/>
            <person name="Alvarado L."/>
            <person name="Berlin A.M."/>
            <person name="Chapman S.B."/>
            <person name="Dewar J."/>
            <person name="Goldberg J."/>
            <person name="Griggs A."/>
            <person name="Gujja S."/>
            <person name="Hansen M."/>
            <person name="Howarth C."/>
            <person name="Imamovic A."/>
            <person name="Larimer J."/>
            <person name="McCowan C."/>
            <person name="Murphy C."/>
            <person name="Pearson M."/>
            <person name="Priest M."/>
            <person name="Roberts A."/>
            <person name="Saif S."/>
            <person name="Shea T."/>
            <person name="Sykes S."/>
            <person name="Wortman J."/>
            <person name="Nusbaum C."/>
            <person name="Birren B."/>
        </authorList>
    </citation>
    <scope>NUCLEOTIDE SEQUENCE</scope>
    <source>
        <strain evidence="3">CBS 10118</strain>
    </source>
</reference>
<reference evidence="3" key="4">
    <citation type="submission" date="2024-02" db="EMBL/GenBank/DDBJ databases">
        <title>Comparative genomics of Cryptococcus and Kwoniella reveals pathogenesis evolution and contrasting modes of karyotype evolution via chromosome fusion or intercentromeric recombination.</title>
        <authorList>
            <person name="Coelho M.A."/>
            <person name="David-Palma M."/>
            <person name="Shea T."/>
            <person name="Bowers K."/>
            <person name="McGinley-Smith S."/>
            <person name="Mohammad A.W."/>
            <person name="Gnirke A."/>
            <person name="Yurkov A.M."/>
            <person name="Nowrousian M."/>
            <person name="Sun S."/>
            <person name="Cuomo C.A."/>
            <person name="Heitman J."/>
        </authorList>
    </citation>
    <scope>NUCLEOTIDE SEQUENCE</scope>
    <source>
        <strain evidence="3">CBS 10118</strain>
    </source>
</reference>
<organism evidence="2">
    <name type="scientific">Kwoniella bestiolae CBS 10118</name>
    <dbReference type="NCBI Taxonomy" id="1296100"/>
    <lineage>
        <taxon>Eukaryota</taxon>
        <taxon>Fungi</taxon>
        <taxon>Dikarya</taxon>
        <taxon>Basidiomycota</taxon>
        <taxon>Agaricomycotina</taxon>
        <taxon>Tremellomycetes</taxon>
        <taxon>Tremellales</taxon>
        <taxon>Cryptococcaceae</taxon>
        <taxon>Kwoniella</taxon>
    </lineage>
</organism>
<dbReference type="VEuPathDB" id="FungiDB:I302_08695"/>
<proteinExistence type="predicted"/>
<dbReference type="EMBL" id="CP144543">
    <property type="protein sequence ID" value="WVW83395.1"/>
    <property type="molecule type" value="Genomic_DNA"/>
</dbReference>
<name>A0A1B9FT17_9TREE</name>
<feature type="region of interest" description="Disordered" evidence="1">
    <location>
        <begin position="1"/>
        <end position="42"/>
    </location>
</feature>
<reference evidence="2" key="3">
    <citation type="submission" date="2014-01" db="EMBL/GenBank/DDBJ databases">
        <title>Evolution of pathogenesis and genome organization in the Tremellales.</title>
        <authorList>
            <person name="Cuomo C."/>
            <person name="Litvintseva A."/>
            <person name="Heitman J."/>
            <person name="Chen Y."/>
            <person name="Sun S."/>
            <person name="Springer D."/>
            <person name="Dromer F."/>
            <person name="Young S."/>
            <person name="Zeng Q."/>
            <person name="Chapman S."/>
            <person name="Gujja S."/>
            <person name="Saif S."/>
            <person name="Birren B."/>
        </authorList>
    </citation>
    <scope>NUCLEOTIDE SEQUENCE</scope>
    <source>
        <strain evidence="2">CBS 10118</strain>
    </source>
</reference>
<evidence type="ECO:0000313" key="2">
    <source>
        <dbReference type="EMBL" id="OCF21916.1"/>
    </source>
</evidence>
<keyword evidence="4" id="KW-1185">Reference proteome</keyword>
<dbReference type="KEGG" id="kbi:30213094"/>
<protein>
    <submittedName>
        <fullName evidence="2">Uncharacterized protein</fullName>
    </submittedName>
</protein>
<dbReference type="AlphaFoldDB" id="A0A1B9FT17"/>
<dbReference type="EMBL" id="KI894026">
    <property type="protein sequence ID" value="OCF21916.1"/>
    <property type="molecule type" value="Genomic_DNA"/>
</dbReference>
<evidence type="ECO:0000313" key="3">
    <source>
        <dbReference type="EMBL" id="WVW83395.1"/>
    </source>
</evidence>
<dbReference type="GeneID" id="30213094"/>
<dbReference type="Proteomes" id="UP000092730">
    <property type="component" value="Chromosome 3"/>
</dbReference>
<dbReference type="RefSeq" id="XP_019042986.1">
    <property type="nucleotide sequence ID" value="XM_019195273.1"/>
</dbReference>
<reference evidence="2" key="1">
    <citation type="submission" date="2013-07" db="EMBL/GenBank/DDBJ databases">
        <title>The Genome Sequence of Cryptococcus bestiolae CBS10118.</title>
        <authorList>
            <consortium name="The Broad Institute Genome Sequencing Platform"/>
            <person name="Cuomo C."/>
            <person name="Litvintseva A."/>
            <person name="Chen Y."/>
            <person name="Heitman J."/>
            <person name="Sun S."/>
            <person name="Springer D."/>
            <person name="Dromer F."/>
            <person name="Young S.K."/>
            <person name="Zeng Q."/>
            <person name="Gargeya S."/>
            <person name="Fitzgerald M."/>
            <person name="Abouelleil A."/>
            <person name="Alvarado L."/>
            <person name="Berlin A.M."/>
            <person name="Chapman S.B."/>
            <person name="Dewar J."/>
            <person name="Goldberg J."/>
            <person name="Griggs A."/>
            <person name="Gujja S."/>
            <person name="Hansen M."/>
            <person name="Howarth C."/>
            <person name="Imamovic A."/>
            <person name="Larimer J."/>
            <person name="McCowan C."/>
            <person name="Murphy C."/>
            <person name="Pearson M."/>
            <person name="Priest M."/>
            <person name="Roberts A."/>
            <person name="Saif S."/>
            <person name="Shea T."/>
            <person name="Sykes S."/>
            <person name="Wortman J."/>
            <person name="Nusbaum C."/>
            <person name="Birren B."/>
        </authorList>
    </citation>
    <scope>NUCLEOTIDE SEQUENCE [LARGE SCALE GENOMIC DNA]</scope>
    <source>
        <strain evidence="2">CBS 10118</strain>
    </source>
</reference>
<evidence type="ECO:0000256" key="1">
    <source>
        <dbReference type="SAM" id="MobiDB-lite"/>
    </source>
</evidence>
<accession>A0A1B9FT17</accession>